<feature type="region of interest" description="Disordered" evidence="1">
    <location>
        <begin position="1102"/>
        <end position="1205"/>
    </location>
</feature>
<proteinExistence type="predicted"/>
<evidence type="ECO:0000256" key="1">
    <source>
        <dbReference type="SAM" id="MobiDB-lite"/>
    </source>
</evidence>
<feature type="compositionally biased region" description="Low complexity" evidence="1">
    <location>
        <begin position="1102"/>
        <end position="1115"/>
    </location>
</feature>
<name>A0AA38SF37_9PEZI</name>
<protein>
    <submittedName>
        <fullName evidence="2">2OG-Fe(II) oxygenase superfamily protein</fullName>
    </submittedName>
</protein>
<feature type="compositionally biased region" description="Polar residues" evidence="1">
    <location>
        <begin position="1013"/>
        <end position="1024"/>
    </location>
</feature>
<feature type="region of interest" description="Disordered" evidence="1">
    <location>
        <begin position="1"/>
        <end position="87"/>
    </location>
</feature>
<gene>
    <name evidence="2" type="ORF">NKR19_g30</name>
</gene>
<comment type="caution">
    <text evidence="2">The sequence shown here is derived from an EMBL/GenBank/DDBJ whole genome shotgun (WGS) entry which is preliminary data.</text>
</comment>
<dbReference type="PANTHER" id="PTHR33099:SF7">
    <property type="entry name" value="MYND-TYPE DOMAIN-CONTAINING PROTEIN"/>
    <property type="match status" value="1"/>
</dbReference>
<organism evidence="2 3">
    <name type="scientific">Coniochaeta hoffmannii</name>
    <dbReference type="NCBI Taxonomy" id="91930"/>
    <lineage>
        <taxon>Eukaryota</taxon>
        <taxon>Fungi</taxon>
        <taxon>Dikarya</taxon>
        <taxon>Ascomycota</taxon>
        <taxon>Pezizomycotina</taxon>
        <taxon>Sordariomycetes</taxon>
        <taxon>Sordariomycetidae</taxon>
        <taxon>Coniochaetales</taxon>
        <taxon>Coniochaetaceae</taxon>
        <taxon>Coniochaeta</taxon>
    </lineage>
</organism>
<keyword evidence="3" id="KW-1185">Reference proteome</keyword>
<accession>A0AA38SF37</accession>
<evidence type="ECO:0000313" key="2">
    <source>
        <dbReference type="EMBL" id="KAJ9165789.1"/>
    </source>
</evidence>
<feature type="compositionally biased region" description="Basic and acidic residues" evidence="1">
    <location>
        <begin position="50"/>
        <end position="67"/>
    </location>
</feature>
<sequence>MPLAGIAGLDPNPVEHPNPVQPPTATEGDGAPPRLESQQTEPDGQDTEDEVRQRSVAEQDQDARDDQDNPGDGDHDDESVTSELSQDGFRVDLRVDLQEDLDFVNSAATFANAHKPKTPVPGLFVHDVGEIDMPLQEVQAKQLIAKARQAPFGKGSDTIVDTSVRNTWELDPSDFELRDPGWPAFISKICETISVEAGLGGAKIHADLYKMLIYEKGAMFKAHTDTEKIRGMFGTLVICLPSPHRGGNVVAKHGGMTKTFQTENTVQSYIWWFSDVSHEVLPVTWGYRWVLAFNLALDPSHPRPSAALANEETRSLRHTLQRWLSQPKDQRDANYLYYGLEYQYTEANISYRSLKARDLAVVDVLQQLSQRMPFHVFLAVLEKSESGECEGDWDDQYNSFYEEEPEGEDDDDDDEEKSEPQNEFHSFQDYGAVETEYTIVKLVDLAGDFVGSGGSLDVENILGDEDELFGDVVKERDYEGYLGNSGPSTTHFYRSSALVIVPRDYVVDYLDEANSGRYVDDITQYFAKCCLKILNVDRSSALGLWAEFYQGIFKPRSERKWATAPRSSTMELVLSTTLKMKDWGLWNDIIASMVSCNRVVQESFFFNIRRQLLTGEVTFDQIDEGMTNLASLLPTLDDQYRAIKAITDLQLNGSDESKLEDEKYLDLCSRVQAWSRLMYPRFITQDRPLRTGDGSAMVAIAWKIGFAFLKETTVPIFKTNILSFGFSLEYLCWFHMYTGSNDKACSNDETKALYKSLAASVVDVMDASALHSLQGAPARAASPADFKAALRNTVSHECLTDFVTSILTEDLPLRTIQKLFFKLTTQVDRIDVLEFEPLWLPFLRDLMSYLVSKAIPLTIPRYQHFCIAILEAYVKKFVGKEPRESSSLARREVDCSCPDCGALNRFLLSPRQKVERFKMGQGRRDHLLSQLQRASIDFTHTTDTWNNPHTLIVTKSFNLQAKEKAAWQARADAAKKQFAMFRQEDLVTLLGQDYSKIVELESARVNRVPQAGPVNNAQAGRQSAQPPPVPRSGQVIQPQQHQSLQSACRPHQGPLPTPVPQPYRSPYPQPGFTAQQPLVPAPPAQPAVQSGQLPAIKEIGVSPAPQQARPSPASSFGVMTQISGNQTRPGPEPLPKAFGNPNLVPDHEDSRRSGPFPKAESPLGIEQESGRKRKASEPLRIKQESGKKRKSGGIEPEVIDLTGDD</sequence>
<dbReference type="EMBL" id="JANBVN010000001">
    <property type="protein sequence ID" value="KAJ9165789.1"/>
    <property type="molecule type" value="Genomic_DNA"/>
</dbReference>
<feature type="compositionally biased region" description="Acidic residues" evidence="1">
    <location>
        <begin position="402"/>
        <end position="417"/>
    </location>
</feature>
<feature type="compositionally biased region" description="Acidic residues" evidence="1">
    <location>
        <begin position="68"/>
        <end position="80"/>
    </location>
</feature>
<feature type="region of interest" description="Disordered" evidence="1">
    <location>
        <begin position="1009"/>
        <end position="1089"/>
    </location>
</feature>
<dbReference type="Gene3D" id="2.60.120.620">
    <property type="entry name" value="q2cbj1_9rhob like domain"/>
    <property type="match status" value="1"/>
</dbReference>
<reference evidence="2" key="1">
    <citation type="submission" date="2022-07" db="EMBL/GenBank/DDBJ databases">
        <title>Fungi with potential for degradation of polypropylene.</title>
        <authorList>
            <person name="Gostincar C."/>
        </authorList>
    </citation>
    <scope>NUCLEOTIDE SEQUENCE</scope>
    <source>
        <strain evidence="2">EXF-13287</strain>
    </source>
</reference>
<feature type="compositionally biased region" description="Pro residues" evidence="1">
    <location>
        <begin position="1053"/>
        <end position="1069"/>
    </location>
</feature>
<feature type="compositionally biased region" description="Basic and acidic residues" evidence="1">
    <location>
        <begin position="1175"/>
        <end position="1186"/>
    </location>
</feature>
<feature type="compositionally biased region" description="Polar residues" evidence="1">
    <location>
        <begin position="1117"/>
        <end position="1128"/>
    </location>
</feature>
<dbReference type="Proteomes" id="UP001174691">
    <property type="component" value="Unassembled WGS sequence"/>
</dbReference>
<dbReference type="AlphaFoldDB" id="A0AA38SF37"/>
<feature type="compositionally biased region" description="Polar residues" evidence="1">
    <location>
        <begin position="1034"/>
        <end position="1046"/>
    </location>
</feature>
<dbReference type="PANTHER" id="PTHR33099">
    <property type="entry name" value="FE2OG DIOXYGENASE DOMAIN-CONTAINING PROTEIN"/>
    <property type="match status" value="1"/>
</dbReference>
<evidence type="ECO:0000313" key="3">
    <source>
        <dbReference type="Proteomes" id="UP001174691"/>
    </source>
</evidence>
<feature type="region of interest" description="Disordered" evidence="1">
    <location>
        <begin position="402"/>
        <end position="426"/>
    </location>
</feature>